<evidence type="ECO:0000313" key="8">
    <source>
        <dbReference type="EMBL" id="SER04446.1"/>
    </source>
</evidence>
<dbReference type="InterPro" id="IPR011608">
    <property type="entry name" value="PRD"/>
</dbReference>
<dbReference type="Gene3D" id="3.40.50.510">
    <property type="entry name" value="Phosphotransferase system, mannose-type IIA component"/>
    <property type="match status" value="1"/>
</dbReference>
<evidence type="ECO:0000256" key="1">
    <source>
        <dbReference type="ARBA" id="ARBA00022679"/>
    </source>
</evidence>
<reference evidence="7 9" key="1">
    <citation type="journal article" date="2015" name="Genome Announc.">
        <title>Expanding the biotechnology potential of lactobacilli through comparative genomics of 213 strains and associated genera.</title>
        <authorList>
            <person name="Sun Z."/>
            <person name="Harris H.M."/>
            <person name="McCann A."/>
            <person name="Guo C."/>
            <person name="Argimon S."/>
            <person name="Zhang W."/>
            <person name="Yang X."/>
            <person name="Jeffery I.B."/>
            <person name="Cooney J.C."/>
            <person name="Kagawa T.F."/>
            <person name="Liu W."/>
            <person name="Song Y."/>
            <person name="Salvetti E."/>
            <person name="Wrobel A."/>
            <person name="Rasinkangas P."/>
            <person name="Parkhill J."/>
            <person name="Rea M.C."/>
            <person name="O'Sullivan O."/>
            <person name="Ritari J."/>
            <person name="Douillard F.P."/>
            <person name="Paul Ross R."/>
            <person name="Yang R."/>
            <person name="Briner A.E."/>
            <person name="Felis G.E."/>
            <person name="de Vos W.M."/>
            <person name="Barrangou R."/>
            <person name="Klaenhammer T.R."/>
            <person name="Caufield P.W."/>
            <person name="Cui Y."/>
            <person name="Zhang H."/>
            <person name="O'Toole P.W."/>
        </authorList>
    </citation>
    <scope>NUCLEOTIDE SEQUENCE [LARGE SCALE GENOMIC DNA]</scope>
    <source>
        <strain evidence="7 9">DSM 22301</strain>
    </source>
</reference>
<dbReference type="SUPFAM" id="SSF52540">
    <property type="entry name" value="P-loop containing nucleoside triphosphate hydrolases"/>
    <property type="match status" value="1"/>
</dbReference>
<accession>A0A0R2K2D8</accession>
<dbReference type="AlphaFoldDB" id="A0A0R2K2D8"/>
<name>A0A0R2K2D8_9LACO</name>
<keyword evidence="1" id="KW-0808">Transferase</keyword>
<dbReference type="OrthoDB" id="9771372at2"/>
<dbReference type="PANTHER" id="PTHR32071:SF38">
    <property type="entry name" value="PSP OPERON TRANSCRIPTIONAL ACTIVATOR"/>
    <property type="match status" value="1"/>
</dbReference>
<dbReference type="SUPFAM" id="SSF53062">
    <property type="entry name" value="PTS system fructose IIA component-like"/>
    <property type="match status" value="1"/>
</dbReference>
<dbReference type="GO" id="GO:0009401">
    <property type="term" value="P:phosphoenolpyruvate-dependent sugar phosphotransferase system"/>
    <property type="evidence" value="ECO:0007669"/>
    <property type="project" value="InterPro"/>
</dbReference>
<evidence type="ECO:0000256" key="2">
    <source>
        <dbReference type="ARBA" id="ARBA00022741"/>
    </source>
</evidence>
<proteinExistence type="predicted"/>
<keyword evidence="2" id="KW-0547">Nucleotide-binding</keyword>
<dbReference type="GO" id="GO:0006355">
    <property type="term" value="P:regulation of DNA-templated transcription"/>
    <property type="evidence" value="ECO:0007669"/>
    <property type="project" value="InterPro"/>
</dbReference>
<dbReference type="PROSITE" id="PS51096">
    <property type="entry name" value="PTS_EIIA_TYPE_4"/>
    <property type="match status" value="1"/>
</dbReference>
<evidence type="ECO:0000313" key="9">
    <source>
        <dbReference type="Proteomes" id="UP000051749"/>
    </source>
</evidence>
<dbReference type="SMART" id="SM00382">
    <property type="entry name" value="AAA"/>
    <property type="match status" value="1"/>
</dbReference>
<keyword evidence="7" id="KW-0238">DNA-binding</keyword>
<dbReference type="InterPro" id="IPR036634">
    <property type="entry name" value="PRD_sf"/>
</dbReference>
<dbReference type="EMBL" id="FOGK01000001">
    <property type="protein sequence ID" value="SER04446.1"/>
    <property type="molecule type" value="Genomic_DNA"/>
</dbReference>
<organism evidence="7 9">
    <name type="scientific">Pediococcus ethanolidurans</name>
    <dbReference type="NCBI Taxonomy" id="319653"/>
    <lineage>
        <taxon>Bacteria</taxon>
        <taxon>Bacillati</taxon>
        <taxon>Bacillota</taxon>
        <taxon>Bacilli</taxon>
        <taxon>Lactobacillales</taxon>
        <taxon>Lactobacillaceae</taxon>
        <taxon>Pediococcus</taxon>
    </lineage>
</organism>
<dbReference type="RefSeq" id="WP_057804881.1">
    <property type="nucleotide sequence ID" value="NZ_BJYP01000001.1"/>
</dbReference>
<dbReference type="Gene3D" id="3.40.50.300">
    <property type="entry name" value="P-loop containing nucleotide triphosphate hydrolases"/>
    <property type="match status" value="1"/>
</dbReference>
<sequence length="917" mass="104526">MANRRPKTNREKVIESLSVLSKQVIGTNQLGVSANAIAKEIKIQRSTVSLYLNELVRNGEAVKINTRPVYFLDASFYRKNKNNIPQMAQYVENKELIRDEIDPFEELVGSDGSLKDVVDQIKSAVIYPPRGLSTLLVGESGVGKSFIANLAYKFAQQEGLVTGKWVVLNCAEYADNPELLSSILFGNVKGAFTGAEQDKDGLLKAAANGYLFLDEVHRLNPENQEKLFQYMDKGTYRRVGETNTIQRSNARLIFATTEKQNADFLQTFLRRIPLVIQIPDFQERTRKERIDLITMLFFKESQTILRDFKISSEVVQTLIQNIDKGNVGKLASIVKLTCAEALLKTNSKEKTIRIKLDSLPRDFLRESDIKNVSPDKNYEIQIHFESEHIKSRNTIERDHLYKFTNELIQLVLKINMESLSDKQFYSEIGKIENDIIDYLSFELRKTKSNAFSEYVEQTLKSILSNLYLNIGISQFNSSANLLTKLVIYINDYEDDQEISKLNESVLIIKKKFPDEAQLADRIVSVIQNQFEVHNVALYQILVFSFIYSQNQKMIDRENNAIIITHGYSTAESLASTVNRLLGSYVYESFDMPLDASVDDIVREIKTYFKTIDIEKPLIILVDMGSLKDLDQRLKKIYQGTIAIISGVSTEITLDIGNKIVQNNINKAALRKSVELAAPQLTMVEPPKRQNVILTTCITGIGAATYLQKLIQDNTNGKIKVISKDFYELKQNGLKDRVFNEYQVRIIVGTDDPNIQEIPYLSVEGLINRDIGDSVFMSAFPNNFTTDGLKKMNQRIVRAFTVDNIASNMTALSPNATVQQVENGVTKLERSLGTKLDVYLKINLYMHLCFMFERVVQEEPNMDYQNVGQFIQQHRHFVEITEDALSDMQHYYSVKIPVSEIGFIYDILKNRVDLSTIE</sequence>
<dbReference type="Proteomes" id="UP000182818">
    <property type="component" value="Unassembled WGS sequence"/>
</dbReference>
<keyword evidence="10" id="KW-1185">Reference proteome</keyword>
<dbReference type="GeneID" id="76042517"/>
<dbReference type="EMBL" id="JQBY01000001">
    <property type="protein sequence ID" value="KRN83563.1"/>
    <property type="molecule type" value="Genomic_DNA"/>
</dbReference>
<dbReference type="InterPro" id="IPR003593">
    <property type="entry name" value="AAA+_ATPase"/>
</dbReference>
<dbReference type="PROSITE" id="PS51372">
    <property type="entry name" value="PRD_2"/>
    <property type="match status" value="1"/>
</dbReference>
<dbReference type="GO" id="GO:0005524">
    <property type="term" value="F:ATP binding"/>
    <property type="evidence" value="ECO:0007669"/>
    <property type="project" value="UniProtKB-KW"/>
</dbReference>
<dbReference type="GO" id="GO:0003677">
    <property type="term" value="F:DNA binding"/>
    <property type="evidence" value="ECO:0007669"/>
    <property type="project" value="UniProtKB-KW"/>
</dbReference>
<feature type="domain" description="PRD" evidence="6">
    <location>
        <begin position="811"/>
        <end position="917"/>
    </location>
</feature>
<dbReference type="InterPro" id="IPR002078">
    <property type="entry name" value="Sigma_54_int"/>
</dbReference>
<dbReference type="Proteomes" id="UP000051749">
    <property type="component" value="Unassembled WGS sequence"/>
</dbReference>
<evidence type="ECO:0000313" key="10">
    <source>
        <dbReference type="Proteomes" id="UP000182818"/>
    </source>
</evidence>
<keyword evidence="3" id="KW-0067">ATP-binding</keyword>
<dbReference type="InterPro" id="IPR004701">
    <property type="entry name" value="PTS_EIIA_man-typ"/>
</dbReference>
<dbReference type="Pfam" id="PF03610">
    <property type="entry name" value="EIIA-man"/>
    <property type="match status" value="1"/>
</dbReference>
<evidence type="ECO:0000259" key="6">
    <source>
        <dbReference type="PROSITE" id="PS51372"/>
    </source>
</evidence>
<gene>
    <name evidence="7" type="ORF">IV87_GL000032</name>
    <name evidence="8" type="ORF">SAMN04487973_101135</name>
</gene>
<reference evidence="8 10" key="2">
    <citation type="submission" date="2016-10" db="EMBL/GenBank/DDBJ databases">
        <authorList>
            <person name="Varghese N."/>
            <person name="Submissions S."/>
        </authorList>
    </citation>
    <scope>NUCLEOTIDE SEQUENCE [LARGE SCALE GENOMIC DNA]</scope>
    <source>
        <strain evidence="8 10">CGMCC 1.3889</strain>
    </source>
</reference>
<comment type="caution">
    <text evidence="7">The sequence shown here is derived from an EMBL/GenBank/DDBJ whole genome shotgun (WGS) entry which is preliminary data.</text>
</comment>
<evidence type="ECO:0000313" key="7">
    <source>
        <dbReference type="EMBL" id="KRN83563.1"/>
    </source>
</evidence>
<dbReference type="CDD" id="cd00009">
    <property type="entry name" value="AAA"/>
    <property type="match status" value="1"/>
</dbReference>
<dbReference type="Pfam" id="PF00874">
    <property type="entry name" value="PRD"/>
    <property type="match status" value="1"/>
</dbReference>
<dbReference type="STRING" id="319653.SAMN04487973_101135"/>
<dbReference type="SUPFAM" id="SSF63520">
    <property type="entry name" value="PTS-regulatory domain, PRD"/>
    <property type="match status" value="1"/>
</dbReference>
<dbReference type="InterPro" id="IPR027417">
    <property type="entry name" value="P-loop_NTPase"/>
</dbReference>
<protein>
    <submittedName>
        <fullName evidence="7">Sigma-54 dependent DNA-binding response regulator</fullName>
    </submittedName>
    <submittedName>
        <fullName evidence="8">Transcriptional regulatory protein LevR, contains PRD, AAA+ and EIIA domains</fullName>
    </submittedName>
</protein>
<dbReference type="PATRIC" id="fig|319653.3.peg.32"/>
<feature type="domain" description="PTS EIIA type-4" evidence="5">
    <location>
        <begin position="557"/>
        <end position="691"/>
    </location>
</feature>
<feature type="domain" description="Sigma-54 factor interaction" evidence="4">
    <location>
        <begin position="107"/>
        <end position="339"/>
    </location>
</feature>
<dbReference type="Pfam" id="PF00158">
    <property type="entry name" value="Sigma54_activat"/>
    <property type="match status" value="1"/>
</dbReference>
<dbReference type="PANTHER" id="PTHR32071">
    <property type="entry name" value="TRANSCRIPTIONAL REGULATORY PROTEIN"/>
    <property type="match status" value="1"/>
</dbReference>
<evidence type="ECO:0000256" key="3">
    <source>
        <dbReference type="ARBA" id="ARBA00022840"/>
    </source>
</evidence>
<dbReference type="InterPro" id="IPR036662">
    <property type="entry name" value="PTS_EIIA_man-typ_sf"/>
</dbReference>
<dbReference type="PROSITE" id="PS50045">
    <property type="entry name" value="SIGMA54_INTERACT_4"/>
    <property type="match status" value="1"/>
</dbReference>
<evidence type="ECO:0000259" key="5">
    <source>
        <dbReference type="PROSITE" id="PS51096"/>
    </source>
</evidence>
<evidence type="ECO:0000259" key="4">
    <source>
        <dbReference type="PROSITE" id="PS50045"/>
    </source>
</evidence>
<dbReference type="GO" id="GO:0016740">
    <property type="term" value="F:transferase activity"/>
    <property type="evidence" value="ECO:0007669"/>
    <property type="project" value="UniProtKB-KW"/>
</dbReference>
<dbReference type="GO" id="GO:0016020">
    <property type="term" value="C:membrane"/>
    <property type="evidence" value="ECO:0007669"/>
    <property type="project" value="InterPro"/>
</dbReference>
<dbReference type="Gene3D" id="1.10.1790.10">
    <property type="entry name" value="PRD domain"/>
    <property type="match status" value="1"/>
</dbReference>